<feature type="transmembrane region" description="Helical" evidence="7">
    <location>
        <begin position="729"/>
        <end position="754"/>
    </location>
</feature>
<feature type="transmembrane region" description="Helical" evidence="7">
    <location>
        <begin position="766"/>
        <end position="790"/>
    </location>
</feature>
<dbReference type="AlphaFoldDB" id="A0A9D1WWX4"/>
<comment type="subcellular location">
    <subcellularLocation>
        <location evidence="1">Cell membrane</location>
        <topology evidence="1">Multi-pass membrane protein</topology>
    </subcellularLocation>
</comment>
<dbReference type="InterPro" id="IPR050250">
    <property type="entry name" value="Macrolide_Exporter_MacB"/>
</dbReference>
<evidence type="ECO:0000256" key="1">
    <source>
        <dbReference type="ARBA" id="ARBA00004651"/>
    </source>
</evidence>
<sequence length="807" mass="90084">MKILTTLAAANDKKNKVRSILIMAAVFFTTLLLTVIATCGYGMMKTQKANAGRFYGTYYGAYTGVGENQLNQMEQRGEFRKIGTMASVGEVESRANLSLIYSDEHTLEMTNQKEQLDQGSFPEKENEIAAAPDFFEKIGYPSVKPGDRIILKSREDMSQKYKEQEFVVSGVLKDYESNIKGTSFYGLVSKAYYESIVPKAGRIYTAYFQLSDAVGVNYDTAEETMKNLASKCGINPKGVSINGYYLMWKLDPGTETIAVCSGIALLVILFSVIVIYHIFQVGIAQKIQEYGKIKALGATRRQMKKLVFREGMILALLSTPLGIIAGYGIGVFLIRLLLMESASVQRGLPPIKAGSAFSLPLLIFCAVLSLGTVWLALKRPMRIVAKISPVEAMRYQENTCPKKTRRSQKALTVWGLTKSNLSAYWKRTFKTILAMGLSCVLFVALSSFAGNIDNEYNARKEIEHGQFAISLDYSMNDTAYPENNMDSILKNNPLGKETIREIKQMDGVTKVSARTYLYMTIGKEHGSVTVLNKEDFEKKAEQGGILGDMDYDKASKENGIFYGWSHFLGDDGHHIGEEIQASLEDGDGSKGYEATLMGSFGNLETDWAITEDTYQKLGFEKTDANGLLWVDCEKEDVSSVQSSLEQLVDEKEHLNMDSYENQLNLSESSSRMMQFAVYAFMAIIGIISFMNMANTMIISIITRKQELGILQAIGMTNGQLNRMLQMEGLFFSIGTLLVAFIIGIPAGYGVFYYAKTHSYFGMNLYHFPWMQILAMTAVIIALQLILSYLLSRNVKKESIVERIRYQG</sequence>
<feature type="transmembrane region" description="Helical" evidence="7">
    <location>
        <begin position="675"/>
        <end position="701"/>
    </location>
</feature>
<keyword evidence="2" id="KW-1003">Cell membrane</keyword>
<evidence type="ECO:0000256" key="3">
    <source>
        <dbReference type="ARBA" id="ARBA00022692"/>
    </source>
</evidence>
<evidence type="ECO:0000256" key="4">
    <source>
        <dbReference type="ARBA" id="ARBA00022989"/>
    </source>
</evidence>
<feature type="transmembrane region" description="Helical" evidence="7">
    <location>
        <begin position="256"/>
        <end position="279"/>
    </location>
</feature>
<dbReference type="EMBL" id="DXEM01000034">
    <property type="protein sequence ID" value="HIX68753.1"/>
    <property type="molecule type" value="Genomic_DNA"/>
</dbReference>
<evidence type="ECO:0000256" key="7">
    <source>
        <dbReference type="SAM" id="Phobius"/>
    </source>
</evidence>
<dbReference type="Pfam" id="PF02687">
    <property type="entry name" value="FtsX"/>
    <property type="match status" value="2"/>
</dbReference>
<proteinExistence type="inferred from homology"/>
<dbReference type="InterPro" id="IPR003838">
    <property type="entry name" value="ABC3_permease_C"/>
</dbReference>
<feature type="transmembrane region" description="Helical" evidence="7">
    <location>
        <begin position="357"/>
        <end position="377"/>
    </location>
</feature>
<dbReference type="PANTHER" id="PTHR30572:SF4">
    <property type="entry name" value="ABC TRANSPORTER PERMEASE YTRF"/>
    <property type="match status" value="1"/>
</dbReference>
<evidence type="ECO:0000256" key="5">
    <source>
        <dbReference type="ARBA" id="ARBA00023136"/>
    </source>
</evidence>
<dbReference type="PANTHER" id="PTHR30572">
    <property type="entry name" value="MEMBRANE COMPONENT OF TRANSPORTER-RELATED"/>
    <property type="match status" value="1"/>
</dbReference>
<organism evidence="9 10">
    <name type="scientific">Candidatus Anaerostipes excrementavium</name>
    <dbReference type="NCBI Taxonomy" id="2838463"/>
    <lineage>
        <taxon>Bacteria</taxon>
        <taxon>Bacillati</taxon>
        <taxon>Bacillota</taxon>
        <taxon>Clostridia</taxon>
        <taxon>Lachnospirales</taxon>
        <taxon>Lachnospiraceae</taxon>
        <taxon>Anaerostipes</taxon>
    </lineage>
</organism>
<accession>A0A9D1WWX4</accession>
<feature type="transmembrane region" description="Helical" evidence="7">
    <location>
        <begin position="20"/>
        <end position="44"/>
    </location>
</feature>
<evidence type="ECO:0000256" key="6">
    <source>
        <dbReference type="ARBA" id="ARBA00038076"/>
    </source>
</evidence>
<feature type="transmembrane region" description="Helical" evidence="7">
    <location>
        <begin position="432"/>
        <end position="450"/>
    </location>
</feature>
<dbReference type="GO" id="GO:0005886">
    <property type="term" value="C:plasma membrane"/>
    <property type="evidence" value="ECO:0007669"/>
    <property type="project" value="UniProtKB-SubCell"/>
</dbReference>
<dbReference type="GO" id="GO:0022857">
    <property type="term" value="F:transmembrane transporter activity"/>
    <property type="evidence" value="ECO:0007669"/>
    <property type="project" value="TreeGrafter"/>
</dbReference>
<keyword evidence="4 7" id="KW-1133">Transmembrane helix</keyword>
<reference evidence="9" key="1">
    <citation type="journal article" date="2021" name="PeerJ">
        <title>Extensive microbial diversity within the chicken gut microbiome revealed by metagenomics and culture.</title>
        <authorList>
            <person name="Gilroy R."/>
            <person name="Ravi A."/>
            <person name="Getino M."/>
            <person name="Pursley I."/>
            <person name="Horton D.L."/>
            <person name="Alikhan N.F."/>
            <person name="Baker D."/>
            <person name="Gharbi K."/>
            <person name="Hall N."/>
            <person name="Watson M."/>
            <person name="Adriaenssens E.M."/>
            <person name="Foster-Nyarko E."/>
            <person name="Jarju S."/>
            <person name="Secka A."/>
            <person name="Antonio M."/>
            <person name="Oren A."/>
            <person name="Chaudhuri R.R."/>
            <person name="La Ragione R."/>
            <person name="Hildebrand F."/>
            <person name="Pallen M.J."/>
        </authorList>
    </citation>
    <scope>NUCLEOTIDE SEQUENCE</scope>
    <source>
        <strain evidence="9">CHK191-13928</strain>
    </source>
</reference>
<keyword evidence="3 7" id="KW-0812">Transmembrane</keyword>
<feature type="domain" description="ABC3 transporter permease C-terminal" evidence="8">
    <location>
        <begin position="679"/>
        <end position="798"/>
    </location>
</feature>
<feature type="transmembrane region" description="Helical" evidence="7">
    <location>
        <begin position="311"/>
        <end position="337"/>
    </location>
</feature>
<feature type="domain" description="ABC3 transporter permease C-terminal" evidence="8">
    <location>
        <begin position="263"/>
        <end position="382"/>
    </location>
</feature>
<protein>
    <submittedName>
        <fullName evidence="9">ABC transporter permease</fullName>
    </submittedName>
</protein>
<evidence type="ECO:0000259" key="8">
    <source>
        <dbReference type="Pfam" id="PF02687"/>
    </source>
</evidence>
<evidence type="ECO:0000256" key="2">
    <source>
        <dbReference type="ARBA" id="ARBA00022475"/>
    </source>
</evidence>
<comment type="similarity">
    <text evidence="6">Belongs to the ABC-4 integral membrane protein family.</text>
</comment>
<keyword evidence="5 7" id="KW-0472">Membrane</keyword>
<evidence type="ECO:0000313" key="9">
    <source>
        <dbReference type="EMBL" id="HIX68753.1"/>
    </source>
</evidence>
<reference evidence="9" key="2">
    <citation type="submission" date="2021-04" db="EMBL/GenBank/DDBJ databases">
        <authorList>
            <person name="Gilroy R."/>
        </authorList>
    </citation>
    <scope>NUCLEOTIDE SEQUENCE</scope>
    <source>
        <strain evidence="9">CHK191-13928</strain>
    </source>
</reference>
<comment type="caution">
    <text evidence="9">The sequence shown here is derived from an EMBL/GenBank/DDBJ whole genome shotgun (WGS) entry which is preliminary data.</text>
</comment>
<gene>
    <name evidence="9" type="ORF">H9735_11620</name>
</gene>
<name>A0A9D1WWX4_9FIRM</name>
<evidence type="ECO:0000313" key="10">
    <source>
        <dbReference type="Proteomes" id="UP000886721"/>
    </source>
</evidence>
<dbReference type="Proteomes" id="UP000886721">
    <property type="component" value="Unassembled WGS sequence"/>
</dbReference>